<keyword evidence="1" id="KW-0547">Nucleotide-binding</keyword>
<evidence type="ECO:0000256" key="6">
    <source>
        <dbReference type="PROSITE-ProRule" id="PRU00169"/>
    </source>
</evidence>
<dbReference type="Gene3D" id="3.40.50.2300">
    <property type="match status" value="1"/>
</dbReference>
<dbReference type="InterPro" id="IPR027417">
    <property type="entry name" value="P-loop_NTPase"/>
</dbReference>
<dbReference type="GO" id="GO:0003677">
    <property type="term" value="F:DNA binding"/>
    <property type="evidence" value="ECO:0007669"/>
    <property type="project" value="UniProtKB-KW"/>
</dbReference>
<dbReference type="PROSITE" id="PS00676">
    <property type="entry name" value="SIGMA54_INTERACT_2"/>
    <property type="match status" value="1"/>
</dbReference>
<dbReference type="PANTHER" id="PTHR32071">
    <property type="entry name" value="TRANSCRIPTIONAL REGULATORY PROTEIN"/>
    <property type="match status" value="1"/>
</dbReference>
<dbReference type="Gene3D" id="3.40.50.300">
    <property type="entry name" value="P-loop containing nucleotide triphosphate hydrolases"/>
    <property type="match status" value="1"/>
</dbReference>
<dbReference type="AlphaFoldDB" id="E0XR64"/>
<keyword evidence="6" id="KW-0597">Phosphoprotein</keyword>
<feature type="modified residue" description="4-aspartylphosphate" evidence="6">
    <location>
        <position position="67"/>
    </location>
</feature>
<dbReference type="InterPro" id="IPR011006">
    <property type="entry name" value="CheY-like_superfamily"/>
</dbReference>
<feature type="compositionally biased region" description="Basic residues" evidence="7">
    <location>
        <begin position="444"/>
        <end position="453"/>
    </location>
</feature>
<evidence type="ECO:0000256" key="2">
    <source>
        <dbReference type="ARBA" id="ARBA00022840"/>
    </source>
</evidence>
<evidence type="ECO:0000256" key="5">
    <source>
        <dbReference type="ARBA" id="ARBA00023163"/>
    </source>
</evidence>
<name>E0XR64_9GAMM</name>
<dbReference type="InterPro" id="IPR025662">
    <property type="entry name" value="Sigma_54_int_dom_ATP-bd_1"/>
</dbReference>
<feature type="domain" description="Response regulatory" evidence="9">
    <location>
        <begin position="22"/>
        <end position="125"/>
    </location>
</feature>
<evidence type="ECO:0000313" key="10">
    <source>
        <dbReference type="EMBL" id="ADI16905.1"/>
    </source>
</evidence>
<dbReference type="Gene3D" id="1.10.8.60">
    <property type="match status" value="1"/>
</dbReference>
<dbReference type="InterPro" id="IPR003593">
    <property type="entry name" value="AAA+_ATPase"/>
</dbReference>
<evidence type="ECO:0000259" key="9">
    <source>
        <dbReference type="PROSITE" id="PS50110"/>
    </source>
</evidence>
<proteinExistence type="predicted"/>
<dbReference type="FunFam" id="3.40.50.300:FF:000006">
    <property type="entry name" value="DNA-binding transcriptional regulator NtrC"/>
    <property type="match status" value="1"/>
</dbReference>
<dbReference type="InterPro" id="IPR001789">
    <property type="entry name" value="Sig_transdc_resp-reg_receiver"/>
</dbReference>
<dbReference type="PROSITE" id="PS50045">
    <property type="entry name" value="SIGMA54_INTERACT_4"/>
    <property type="match status" value="1"/>
</dbReference>
<sequence>MRARPRRRRRRTALLPSQRMTDLLLIDANQDRSSSLSEQLASQGMQVKEAPELGNLALGQFDCLLLDRAAAPEDLHRVTEQLPVVVIAEDGNISDAVGAMHRGAKDYLQRPIELDELMAAIERACAYPPNTASVSAAGMELIGSSENTQTLRKRIEKVGPSDSPVLILGQSGTGKELVARALHAASRRARAPMITLNCATVPENLIETELFGIEPFGTTQTGGKGLVEAAHGGTLFLDEIAELSPSAQAKLIHVVQGENRKVGSARSSAVDVRIIAATHRDLQALTESGEFRSDLFYRLNVLTFQLSPLKNRHEDILEIGEWLLNQACLRLDKSNLTLGESAKETMLSYHWPGNVRELGNAIERAVILTDDNTEITPSLLAIEADPISEVVLSTTGPDTEQTSLEDYFVRFVQEHQDQLTETELAEKLGISRKSLWERRQRLNIPRKKTRKRGPRIDTGANH</sequence>
<dbReference type="SUPFAM" id="SSF52540">
    <property type="entry name" value="P-loop containing nucleoside triphosphate hydrolases"/>
    <property type="match status" value="1"/>
</dbReference>
<dbReference type="Pfam" id="PF00158">
    <property type="entry name" value="Sigma54_activat"/>
    <property type="match status" value="1"/>
</dbReference>
<dbReference type="PROSITE" id="PS00675">
    <property type="entry name" value="SIGMA54_INTERACT_1"/>
    <property type="match status" value="1"/>
</dbReference>
<dbReference type="EMBL" id="GU474849">
    <property type="protein sequence ID" value="ADI16905.1"/>
    <property type="molecule type" value="Genomic_DNA"/>
</dbReference>
<dbReference type="SMART" id="SM00382">
    <property type="entry name" value="AAA"/>
    <property type="match status" value="1"/>
</dbReference>
<evidence type="ECO:0000256" key="7">
    <source>
        <dbReference type="SAM" id="MobiDB-lite"/>
    </source>
</evidence>
<dbReference type="InterPro" id="IPR025944">
    <property type="entry name" value="Sigma_54_int_dom_CS"/>
</dbReference>
<keyword evidence="3" id="KW-0805">Transcription regulation</keyword>
<evidence type="ECO:0000256" key="4">
    <source>
        <dbReference type="ARBA" id="ARBA00023125"/>
    </source>
</evidence>
<dbReference type="CDD" id="cd00009">
    <property type="entry name" value="AAA"/>
    <property type="match status" value="1"/>
</dbReference>
<organism evidence="10">
    <name type="scientific">uncultured gamma proteobacterium HF0010_16J05</name>
    <dbReference type="NCBI Taxonomy" id="710981"/>
    <lineage>
        <taxon>Bacteria</taxon>
        <taxon>Pseudomonadati</taxon>
        <taxon>Pseudomonadota</taxon>
        <taxon>Gammaproteobacteria</taxon>
        <taxon>environmental samples</taxon>
    </lineage>
</organism>
<dbReference type="GO" id="GO:0006355">
    <property type="term" value="P:regulation of DNA-templated transcription"/>
    <property type="evidence" value="ECO:0007669"/>
    <property type="project" value="InterPro"/>
</dbReference>
<dbReference type="Pfam" id="PF25601">
    <property type="entry name" value="AAA_lid_14"/>
    <property type="match status" value="1"/>
</dbReference>
<keyword evidence="5" id="KW-0804">Transcription</keyword>
<feature type="domain" description="Sigma-54 factor interaction" evidence="8">
    <location>
        <begin position="141"/>
        <end position="367"/>
    </location>
</feature>
<evidence type="ECO:0000256" key="3">
    <source>
        <dbReference type="ARBA" id="ARBA00023015"/>
    </source>
</evidence>
<dbReference type="GO" id="GO:0000160">
    <property type="term" value="P:phosphorelay signal transduction system"/>
    <property type="evidence" value="ECO:0007669"/>
    <property type="project" value="InterPro"/>
</dbReference>
<reference evidence="10" key="1">
    <citation type="journal article" date="2011" name="Environ. Microbiol.">
        <title>Time-series analyses of Monterey Bay coastal microbial picoplankton using a 'genome proxy' microarray.</title>
        <authorList>
            <person name="Rich V.I."/>
            <person name="Pham V.D."/>
            <person name="Eppley J."/>
            <person name="Shi Y."/>
            <person name="DeLong E.F."/>
        </authorList>
    </citation>
    <scope>NUCLEOTIDE SEQUENCE</scope>
</reference>
<evidence type="ECO:0000259" key="8">
    <source>
        <dbReference type="PROSITE" id="PS50045"/>
    </source>
</evidence>
<dbReference type="PROSITE" id="PS00688">
    <property type="entry name" value="SIGMA54_INTERACT_3"/>
    <property type="match status" value="1"/>
</dbReference>
<dbReference type="SUPFAM" id="SSF52172">
    <property type="entry name" value="CheY-like"/>
    <property type="match status" value="1"/>
</dbReference>
<accession>E0XR64</accession>
<feature type="region of interest" description="Disordered" evidence="7">
    <location>
        <begin position="443"/>
        <end position="462"/>
    </location>
</feature>
<keyword evidence="2" id="KW-0067">ATP-binding</keyword>
<protein>
    <submittedName>
        <fullName evidence="10">Response regulator containing chey-like receiver, AAA-type ATPase, and DNA-binding domains</fullName>
    </submittedName>
</protein>
<dbReference type="PROSITE" id="PS50110">
    <property type="entry name" value="RESPONSE_REGULATORY"/>
    <property type="match status" value="1"/>
</dbReference>
<keyword evidence="4 10" id="KW-0238">DNA-binding</keyword>
<dbReference type="InterPro" id="IPR058031">
    <property type="entry name" value="AAA_lid_NorR"/>
</dbReference>
<evidence type="ECO:0000256" key="1">
    <source>
        <dbReference type="ARBA" id="ARBA00022741"/>
    </source>
</evidence>
<dbReference type="InterPro" id="IPR025943">
    <property type="entry name" value="Sigma_54_int_dom_ATP-bd_2"/>
</dbReference>
<dbReference type="InterPro" id="IPR002078">
    <property type="entry name" value="Sigma_54_int"/>
</dbReference>
<dbReference type="GO" id="GO:0005524">
    <property type="term" value="F:ATP binding"/>
    <property type="evidence" value="ECO:0007669"/>
    <property type="project" value="UniProtKB-KW"/>
</dbReference>
<dbReference type="PANTHER" id="PTHR32071:SF117">
    <property type="entry name" value="PTS-DEPENDENT DIHYDROXYACETONE KINASE OPERON REGULATORY PROTEIN-RELATED"/>
    <property type="match status" value="1"/>
</dbReference>